<evidence type="ECO:0000259" key="1">
    <source>
        <dbReference type="Pfam" id="PF00549"/>
    </source>
</evidence>
<comment type="caution">
    <text evidence="3">The sequence shown here is derived from an EMBL/GenBank/DDBJ whole genome shotgun (WGS) entry which is preliminary data.</text>
</comment>
<protein>
    <submittedName>
        <fullName evidence="3">Acyl-CoA synthetase FdrA</fullName>
    </submittedName>
</protein>
<name>A0ABW7Q6Z8_9MICO</name>
<feature type="domain" description="ATP-citrate synthase/succinyl-CoA ligase C-terminal" evidence="1">
    <location>
        <begin position="345"/>
        <end position="498"/>
    </location>
</feature>
<feature type="domain" description="CoA-binding" evidence="2">
    <location>
        <begin position="192"/>
        <end position="283"/>
    </location>
</feature>
<dbReference type="InterPro" id="IPR003781">
    <property type="entry name" value="CoA-bd"/>
</dbReference>
<dbReference type="InterPro" id="IPR016102">
    <property type="entry name" value="Succinyl-CoA_synth-like"/>
</dbReference>
<organism evidence="3 4">
    <name type="scientific">Microbacterium alkaliflavum</name>
    <dbReference type="NCBI Taxonomy" id="3248839"/>
    <lineage>
        <taxon>Bacteria</taxon>
        <taxon>Bacillati</taxon>
        <taxon>Actinomycetota</taxon>
        <taxon>Actinomycetes</taxon>
        <taxon>Micrococcales</taxon>
        <taxon>Microbacteriaceae</taxon>
        <taxon>Microbacterium</taxon>
    </lineage>
</organism>
<keyword evidence="4" id="KW-1185">Reference proteome</keyword>
<dbReference type="Gene3D" id="3.40.50.261">
    <property type="entry name" value="Succinyl-CoA synthetase domains"/>
    <property type="match status" value="2"/>
</dbReference>
<evidence type="ECO:0000313" key="3">
    <source>
        <dbReference type="EMBL" id="MFH8250630.1"/>
    </source>
</evidence>
<dbReference type="InterPro" id="IPR005811">
    <property type="entry name" value="SUCC_ACL_C"/>
</dbReference>
<dbReference type="PANTHER" id="PTHR11117:SF24">
    <property type="entry name" value="PROTEIN FDRA"/>
    <property type="match status" value="1"/>
</dbReference>
<dbReference type="PANTHER" id="PTHR11117">
    <property type="entry name" value="SUCCINYL-COA LIGASE SUBUNIT ALPHA"/>
    <property type="match status" value="1"/>
</dbReference>
<dbReference type="Pfam" id="PF02629">
    <property type="entry name" value="CoA_binding"/>
    <property type="match status" value="1"/>
</dbReference>
<reference evidence="3 4" key="1">
    <citation type="submission" date="2024-09" db="EMBL/GenBank/DDBJ databases">
        <authorList>
            <person name="Pan X."/>
        </authorList>
    </citation>
    <scope>NUCLEOTIDE SEQUENCE [LARGE SCALE GENOMIC DNA]</scope>
    <source>
        <strain evidence="3 4">B2969</strain>
    </source>
</reference>
<dbReference type="EMBL" id="JBIQWL010000003">
    <property type="protein sequence ID" value="MFH8250630.1"/>
    <property type="molecule type" value="Genomic_DNA"/>
</dbReference>
<proteinExistence type="predicted"/>
<dbReference type="SUPFAM" id="SSF52210">
    <property type="entry name" value="Succinyl-CoA synthetase domains"/>
    <property type="match status" value="2"/>
</dbReference>
<dbReference type="Proteomes" id="UP001610861">
    <property type="component" value="Unassembled WGS sequence"/>
</dbReference>
<gene>
    <name evidence="3" type="primary">fdrA</name>
    <name evidence="3" type="ORF">ACH3VR_09730</name>
</gene>
<dbReference type="RefSeq" id="WP_396640588.1">
    <property type="nucleotide sequence ID" value="NZ_JBIQWL010000003.1"/>
</dbReference>
<dbReference type="Gene3D" id="3.40.50.720">
    <property type="entry name" value="NAD(P)-binding Rossmann-like Domain"/>
    <property type="match status" value="1"/>
</dbReference>
<accession>A0ABW7Q6Z8</accession>
<dbReference type="Pfam" id="PF00549">
    <property type="entry name" value="Ligase_CoA"/>
    <property type="match status" value="1"/>
</dbReference>
<evidence type="ECO:0000259" key="2">
    <source>
        <dbReference type="Pfam" id="PF02629"/>
    </source>
</evidence>
<evidence type="ECO:0000313" key="4">
    <source>
        <dbReference type="Proteomes" id="UP001610861"/>
    </source>
</evidence>
<dbReference type="NCBIfam" id="NF004760">
    <property type="entry name" value="PRK06091.1"/>
    <property type="match status" value="1"/>
</dbReference>
<sequence>MTVTAVIKSNTYIDSVSLMSISTRANAIDGIDQAFVAMATEMNKGVLGSLGLLVPALEAATSSDLMIVAVTGDDADSEEAVAAIEALLEARHARAATSRPRPRTIRGAVAVQPDTNLAVIAVGGAFAAREARTALEHDLHVMLFSDNVPVEDEVALKALAHERGLLLMGPDCGTAIINGTGLCFSNAVRRGTIGIVAASGTGSQEVAVRIHALGGGVSQLIGTGGRDLSAEVGGIMMIDGIRALAADEGTAAIVLVSKPPAPEVEERVLAEAAAAGKPVVVYFIDGSEAAVIAAGGRFAASSAEAALLAVRAVVEPAAFLPEWDRDAASAVRRRLPADQRNVRGLFCGGTLCDESMYALRDAGEEVWSNIQKDPALRLEAGRPSRGHTFLDFGDDAFTNGRPHPMIDPSLRLERLVQEAADPSVGVIVMDFVLGYGAHDDPVGVTLPAIAAARAAAAGRELEFVGYVLGTDLDSPSLGAQVAALEGAGVTVTRSSTETGAYLSALIRKDATA</sequence>